<accession>A0A6A4K661</accession>
<gene>
    <name evidence="2" type="ORF">GE061_020205</name>
    <name evidence="3" type="ORF">GE061_020211</name>
</gene>
<organism evidence="3 4">
    <name type="scientific">Apolygus lucorum</name>
    <name type="common">Small green plant bug</name>
    <name type="synonym">Lygocoris lucorum</name>
    <dbReference type="NCBI Taxonomy" id="248454"/>
    <lineage>
        <taxon>Eukaryota</taxon>
        <taxon>Metazoa</taxon>
        <taxon>Ecdysozoa</taxon>
        <taxon>Arthropoda</taxon>
        <taxon>Hexapoda</taxon>
        <taxon>Insecta</taxon>
        <taxon>Pterygota</taxon>
        <taxon>Neoptera</taxon>
        <taxon>Paraneoptera</taxon>
        <taxon>Hemiptera</taxon>
        <taxon>Heteroptera</taxon>
        <taxon>Panheteroptera</taxon>
        <taxon>Cimicomorpha</taxon>
        <taxon>Miridae</taxon>
        <taxon>Mirini</taxon>
        <taxon>Apolygus</taxon>
    </lineage>
</organism>
<comment type="caution">
    <text evidence="3">The sequence shown here is derived from an EMBL/GenBank/DDBJ whole genome shotgun (WGS) entry which is preliminary data.</text>
</comment>
<keyword evidence="4" id="KW-1185">Reference proteome</keyword>
<proteinExistence type="predicted"/>
<evidence type="ECO:0000313" key="4">
    <source>
        <dbReference type="Proteomes" id="UP000466442"/>
    </source>
</evidence>
<reference evidence="3" key="1">
    <citation type="journal article" date="2021" name="Mol. Ecol. Resour.">
        <title>Apolygus lucorum genome provides insights into omnivorousness and mesophyll feeding.</title>
        <authorList>
            <person name="Liu Y."/>
            <person name="Liu H."/>
            <person name="Wang H."/>
            <person name="Huang T."/>
            <person name="Liu B."/>
            <person name="Yang B."/>
            <person name="Yin L."/>
            <person name="Li B."/>
            <person name="Zhang Y."/>
            <person name="Zhang S."/>
            <person name="Jiang F."/>
            <person name="Zhang X."/>
            <person name="Ren Y."/>
            <person name="Wang B."/>
            <person name="Wang S."/>
            <person name="Lu Y."/>
            <person name="Wu K."/>
            <person name="Fan W."/>
            <person name="Wang G."/>
        </authorList>
    </citation>
    <scope>NUCLEOTIDE SEQUENCE</scope>
    <source>
        <strain evidence="3">12Hb</strain>
    </source>
</reference>
<sequence>MENQCRVNEPGLGEEMNASGASEPSSVPCLDHLRTFLAASFRLSSCRPCVGGRADRFFGRHSTINSELARTRGIRLSN</sequence>
<dbReference type="EMBL" id="WIXP02000058">
    <property type="protein sequence ID" value="KAF6197450.1"/>
    <property type="molecule type" value="Genomic_DNA"/>
</dbReference>
<dbReference type="Proteomes" id="UP000466442">
    <property type="component" value="Unassembled WGS sequence"/>
</dbReference>
<dbReference type="EMBL" id="WIXP02000058">
    <property type="protein sequence ID" value="KAF6197456.1"/>
    <property type="molecule type" value="Genomic_DNA"/>
</dbReference>
<feature type="region of interest" description="Disordered" evidence="1">
    <location>
        <begin position="1"/>
        <end position="24"/>
    </location>
</feature>
<dbReference type="AlphaFoldDB" id="A0A6A4K661"/>
<evidence type="ECO:0000313" key="3">
    <source>
        <dbReference type="EMBL" id="KAF6197456.1"/>
    </source>
</evidence>
<evidence type="ECO:0000256" key="1">
    <source>
        <dbReference type="SAM" id="MobiDB-lite"/>
    </source>
</evidence>
<name>A0A6A4K661_APOLU</name>
<protein>
    <submittedName>
        <fullName evidence="3">Uncharacterized protein</fullName>
    </submittedName>
</protein>
<evidence type="ECO:0000313" key="2">
    <source>
        <dbReference type="EMBL" id="KAF6197450.1"/>
    </source>
</evidence>